<proteinExistence type="predicted"/>
<comment type="caution">
    <text evidence="2">The sequence shown here is derived from an EMBL/GenBank/DDBJ whole genome shotgun (WGS) entry which is preliminary data.</text>
</comment>
<keyword evidence="3" id="KW-1185">Reference proteome</keyword>
<evidence type="ECO:0000313" key="2">
    <source>
        <dbReference type="EMBL" id="GAA4442154.1"/>
    </source>
</evidence>
<protein>
    <recommendedName>
        <fullName evidence="1">IPT/TIG domain-containing protein</fullName>
    </recommendedName>
</protein>
<evidence type="ECO:0000313" key="3">
    <source>
        <dbReference type="Proteomes" id="UP001501508"/>
    </source>
</evidence>
<dbReference type="Proteomes" id="UP001501508">
    <property type="component" value="Unassembled WGS sequence"/>
</dbReference>
<accession>A0ABP8M1J9</accession>
<dbReference type="InterPro" id="IPR014756">
    <property type="entry name" value="Ig_E-set"/>
</dbReference>
<dbReference type="EMBL" id="BAABEY010000026">
    <property type="protein sequence ID" value="GAA4442154.1"/>
    <property type="molecule type" value="Genomic_DNA"/>
</dbReference>
<dbReference type="InterPro" id="IPR013783">
    <property type="entry name" value="Ig-like_fold"/>
</dbReference>
<gene>
    <name evidence="2" type="ORF">GCM10023091_28430</name>
</gene>
<dbReference type="Pfam" id="PF01833">
    <property type="entry name" value="TIG"/>
    <property type="match status" value="1"/>
</dbReference>
<evidence type="ECO:0000259" key="1">
    <source>
        <dbReference type="Pfam" id="PF01833"/>
    </source>
</evidence>
<feature type="domain" description="IPT/TIG" evidence="1">
    <location>
        <begin position="47"/>
        <end position="116"/>
    </location>
</feature>
<dbReference type="SUPFAM" id="SSF81296">
    <property type="entry name" value="E set domains"/>
    <property type="match status" value="1"/>
</dbReference>
<sequence length="331" mass="36334">MVVLAFNPNKMSTIIKYCKRVLALVVLLMTGCDREETGLPVNTAPIPRILEFTPANAMPGSILTIRGTNFSPDIGKNEVKFNQTVVPIESASESEIQVKIPELDLKQVGISVRSNGKISNRRILSLVRIRKFEDLFERQGFGPAGPSVTPGPFGPEWRITQGRFALADGKVTAKEGGIESLMFFEPEGLDLVAGDGNFFKMTVDTHGSEGSFSGVVFNAQEDRKRFYLLRMNGGLVQFLKTGPAGLNDWARVVFSEGIPEFQAGVPLRIEISSSIPGQFLFKVTNLASNTQIMDRTVTDENPYSGGVPGFYFFGLSNPVNIWFDNVSVELL</sequence>
<organism evidence="2 3">
    <name type="scientific">Ravibacter arvi</name>
    <dbReference type="NCBI Taxonomy" id="2051041"/>
    <lineage>
        <taxon>Bacteria</taxon>
        <taxon>Pseudomonadati</taxon>
        <taxon>Bacteroidota</taxon>
        <taxon>Cytophagia</taxon>
        <taxon>Cytophagales</taxon>
        <taxon>Spirosomataceae</taxon>
        <taxon>Ravibacter</taxon>
    </lineage>
</organism>
<dbReference type="Gene3D" id="2.60.40.10">
    <property type="entry name" value="Immunoglobulins"/>
    <property type="match status" value="1"/>
</dbReference>
<dbReference type="InterPro" id="IPR002909">
    <property type="entry name" value="IPT_dom"/>
</dbReference>
<reference evidence="3" key="1">
    <citation type="journal article" date="2019" name="Int. J. Syst. Evol. Microbiol.">
        <title>The Global Catalogue of Microorganisms (GCM) 10K type strain sequencing project: providing services to taxonomists for standard genome sequencing and annotation.</title>
        <authorList>
            <consortium name="The Broad Institute Genomics Platform"/>
            <consortium name="The Broad Institute Genome Sequencing Center for Infectious Disease"/>
            <person name="Wu L."/>
            <person name="Ma J."/>
        </authorList>
    </citation>
    <scope>NUCLEOTIDE SEQUENCE [LARGE SCALE GENOMIC DNA]</scope>
    <source>
        <strain evidence="3">JCM 31920</strain>
    </source>
</reference>
<name>A0ABP8M1J9_9BACT</name>